<evidence type="ECO:0000313" key="4">
    <source>
        <dbReference type="EMBL" id="CAB4220509.1"/>
    </source>
</evidence>
<accession>A0A6J5Q2G4</accession>
<evidence type="ECO:0000313" key="2">
    <source>
        <dbReference type="EMBL" id="CAB4178670.1"/>
    </source>
</evidence>
<evidence type="ECO:0000313" key="1">
    <source>
        <dbReference type="EMBL" id="CAB4147189.1"/>
    </source>
</evidence>
<sequence length="69" mass="7809">MSNEDLDDWKVTMPKAFAAIREDAKQKNRKQGTVACPKCGGELGYSISTYNGHIHGRCNTTRRCLSWMM</sequence>
<gene>
    <name evidence="2" type="ORF">UFOVP1020_11</name>
    <name evidence="3" type="ORF">UFOVP1170_6</name>
    <name evidence="4" type="ORF">UFOVP1621_39</name>
    <name evidence="1" type="ORF">UFOVP512_16</name>
</gene>
<organism evidence="2">
    <name type="scientific">uncultured Caudovirales phage</name>
    <dbReference type="NCBI Taxonomy" id="2100421"/>
    <lineage>
        <taxon>Viruses</taxon>
        <taxon>Duplodnaviria</taxon>
        <taxon>Heunggongvirae</taxon>
        <taxon>Uroviricota</taxon>
        <taxon>Caudoviricetes</taxon>
        <taxon>Peduoviridae</taxon>
        <taxon>Maltschvirus</taxon>
        <taxon>Maltschvirus maltsch</taxon>
    </lineage>
</organism>
<dbReference type="EMBL" id="LR797115">
    <property type="protein sequence ID" value="CAB4187861.1"/>
    <property type="molecule type" value="Genomic_DNA"/>
</dbReference>
<name>A0A6J5Q2G4_9CAUD</name>
<protein>
    <submittedName>
        <fullName evidence="2">Uncharacterized protein</fullName>
    </submittedName>
</protein>
<proteinExistence type="predicted"/>
<dbReference type="EMBL" id="LR796488">
    <property type="protein sequence ID" value="CAB4147189.1"/>
    <property type="molecule type" value="Genomic_DNA"/>
</dbReference>
<evidence type="ECO:0000313" key="3">
    <source>
        <dbReference type="EMBL" id="CAB4187861.1"/>
    </source>
</evidence>
<reference evidence="2" key="1">
    <citation type="submission" date="2020-05" db="EMBL/GenBank/DDBJ databases">
        <authorList>
            <person name="Chiriac C."/>
            <person name="Salcher M."/>
            <person name="Ghai R."/>
            <person name="Kavagutti S V."/>
        </authorList>
    </citation>
    <scope>NUCLEOTIDE SEQUENCE</scope>
</reference>
<dbReference type="EMBL" id="LR796970">
    <property type="protein sequence ID" value="CAB4178670.1"/>
    <property type="molecule type" value="Genomic_DNA"/>
</dbReference>
<dbReference type="EMBL" id="LR797500">
    <property type="protein sequence ID" value="CAB4220509.1"/>
    <property type="molecule type" value="Genomic_DNA"/>
</dbReference>